<gene>
    <name evidence="4" type="ORF">RUE5091_02215</name>
</gene>
<evidence type="ECO:0000256" key="1">
    <source>
        <dbReference type="ARBA" id="ARBA00022679"/>
    </source>
</evidence>
<keyword evidence="2" id="KW-0012">Acyltransferase</keyword>
<dbReference type="SUPFAM" id="SSF55729">
    <property type="entry name" value="Acyl-CoA N-acyltransferases (Nat)"/>
    <property type="match status" value="1"/>
</dbReference>
<dbReference type="PROSITE" id="PS51186">
    <property type="entry name" value="GNAT"/>
    <property type="match status" value="1"/>
</dbReference>
<dbReference type="InterPro" id="IPR000182">
    <property type="entry name" value="GNAT_dom"/>
</dbReference>
<dbReference type="EMBL" id="CYUD01000006">
    <property type="protein sequence ID" value="CUK01141.1"/>
    <property type="molecule type" value="Genomic_DNA"/>
</dbReference>
<dbReference type="CDD" id="cd04301">
    <property type="entry name" value="NAT_SF"/>
    <property type="match status" value="1"/>
</dbReference>
<evidence type="ECO:0000313" key="5">
    <source>
        <dbReference type="Proteomes" id="UP000051260"/>
    </source>
</evidence>
<protein>
    <submittedName>
        <fullName evidence="4">Ribosomal-protein-alanine N-acetyltransferase</fullName>
    </submittedName>
</protein>
<accession>A0A0P1IAD9</accession>
<sequence>MTPQELAHTHAAAFTQSRPWTEPEFTDLLANRFTHVIGNEDSFALFQVIADEAELLTIATHPNHQRQGLALRCMRDWHAKARSLGATRAFLDVAADNQPAITLYQRCGYTACGLRKGYYLREKAEKADAVVMACDLS</sequence>
<evidence type="ECO:0000256" key="2">
    <source>
        <dbReference type="ARBA" id="ARBA00023315"/>
    </source>
</evidence>
<name>A0A0P1IAD9_9RHOB</name>
<dbReference type="GO" id="GO:0016747">
    <property type="term" value="F:acyltransferase activity, transferring groups other than amino-acyl groups"/>
    <property type="evidence" value="ECO:0007669"/>
    <property type="project" value="InterPro"/>
</dbReference>
<keyword evidence="1 4" id="KW-0808">Transferase</keyword>
<dbReference type="STRING" id="1715692.RUE5091_02215"/>
<dbReference type="InterPro" id="IPR050832">
    <property type="entry name" value="Bact_Acetyltransf"/>
</dbReference>
<proteinExistence type="predicted"/>
<dbReference type="OrthoDB" id="9804026at2"/>
<evidence type="ECO:0000259" key="3">
    <source>
        <dbReference type="PROSITE" id="PS51186"/>
    </source>
</evidence>
<dbReference type="InterPro" id="IPR016181">
    <property type="entry name" value="Acyl_CoA_acyltransferase"/>
</dbReference>
<dbReference type="RefSeq" id="WP_058281935.1">
    <property type="nucleotide sequence ID" value="NZ_CYUD01000006.1"/>
</dbReference>
<dbReference type="Gene3D" id="3.40.630.30">
    <property type="match status" value="1"/>
</dbReference>
<keyword evidence="5" id="KW-1185">Reference proteome</keyword>
<dbReference type="PANTHER" id="PTHR43877">
    <property type="entry name" value="AMINOALKYLPHOSPHONATE N-ACETYLTRANSFERASE-RELATED-RELATED"/>
    <property type="match status" value="1"/>
</dbReference>
<organism evidence="4 5">
    <name type="scientific">Ruegeria denitrificans</name>
    <dbReference type="NCBI Taxonomy" id="1715692"/>
    <lineage>
        <taxon>Bacteria</taxon>
        <taxon>Pseudomonadati</taxon>
        <taxon>Pseudomonadota</taxon>
        <taxon>Alphaproteobacteria</taxon>
        <taxon>Rhodobacterales</taxon>
        <taxon>Roseobacteraceae</taxon>
        <taxon>Ruegeria</taxon>
    </lineage>
</organism>
<evidence type="ECO:0000313" key="4">
    <source>
        <dbReference type="EMBL" id="CUK01141.1"/>
    </source>
</evidence>
<reference evidence="5" key="1">
    <citation type="submission" date="2015-09" db="EMBL/GenBank/DDBJ databases">
        <authorList>
            <person name="Rodrigo-Torres L."/>
            <person name="Arahal D.R."/>
        </authorList>
    </citation>
    <scope>NUCLEOTIDE SEQUENCE [LARGE SCALE GENOMIC DNA]</scope>
    <source>
        <strain evidence="5">CECT 5091</strain>
    </source>
</reference>
<feature type="domain" description="N-acetyltransferase" evidence="3">
    <location>
        <begin position="1"/>
        <end position="137"/>
    </location>
</feature>
<dbReference type="AlphaFoldDB" id="A0A0P1IAD9"/>
<dbReference type="Pfam" id="PF00583">
    <property type="entry name" value="Acetyltransf_1"/>
    <property type="match status" value="1"/>
</dbReference>
<dbReference type="Proteomes" id="UP000051260">
    <property type="component" value="Unassembled WGS sequence"/>
</dbReference>